<name>A0ACB7GF72_MANES</name>
<sequence length="797" mass="89845">MSIDPPINNNLGSDVTELQCSFKSNCSQTKKRRKNKKRLQIEQNSQIDFQREGSSIKDDSVGINSHNECRVDINTKTDLQTIEKLSRSQKKRMRKKQKRNETVISTKAHVPSAECHLLKVGGNAEKQSDSSRNPSTDLKRKRDIDGKSGLIESVVDCNRQTASLSELSRSQKRRMRKKQKLNETVISNEAHGPLAELHLIKEGENAEKQSDSSKNPNTDLKRKHDNDIKPDLIDSVLDCNNKTASLSELSRSQKKRMRKKRKLNETVISNKAQAPVSELHVIKVGENSEKQSDSSSNPSADLKRKHDNDGKHGLSESVVACNIKTTSLSKLSRSQKKKMRKKQRLNETVISNKADGPLAELQLLKVGENAEKQGDSPRNPSTDLKKEHDNDGKPGLIEPIVDINRKTAPLLELSRSKKKRMRKKQKINATVDKAYGPLAELELINVGRNALIPDNQNDSPRSPSATLVKKHDNNDGTGLGLVEKKNIKMYKMKGELRTYQRKKRQFSDYEENAEHVVLAKEHAASVKVVKNVLTDKTSCDCSNGDFACAEGKNINETEKYVNLNVPVKQGYLPKVSFSSLERPLVECPDKKLLILDINGILADIVSCCSTISRKSVFKRPFFDDFMQFCFDKFNVGVWSSRSKKNVNLALNFLMRGSRHKLLFCWHRSHCTKTGFTTIESKSKPLVLKELKKLWDKLEPGLPWKKGEYNESNTLLLDDSPYKALRNPAHTAVFPHPYQNKDTGDSSLGPGGDIRVYLEQLAEAPNVQEYVAQNPFGQQAITESDPSWDFYQKILNGT</sequence>
<gene>
    <name evidence="1" type="ORF">MANES_14G086700v8</name>
</gene>
<keyword evidence="2" id="KW-1185">Reference proteome</keyword>
<protein>
    <submittedName>
        <fullName evidence="1">Uncharacterized protein</fullName>
    </submittedName>
</protein>
<reference evidence="2" key="1">
    <citation type="journal article" date="2016" name="Nat. Biotechnol.">
        <title>Sequencing wild and cultivated cassava and related species reveals extensive interspecific hybridization and genetic diversity.</title>
        <authorList>
            <person name="Bredeson J.V."/>
            <person name="Lyons J.B."/>
            <person name="Prochnik S.E."/>
            <person name="Wu G.A."/>
            <person name="Ha C.M."/>
            <person name="Edsinger-Gonzales E."/>
            <person name="Grimwood J."/>
            <person name="Schmutz J."/>
            <person name="Rabbi I.Y."/>
            <person name="Egesi C."/>
            <person name="Nauluvula P."/>
            <person name="Lebot V."/>
            <person name="Ndunguru J."/>
            <person name="Mkamilo G."/>
            <person name="Bart R.S."/>
            <person name="Setter T.L."/>
            <person name="Gleadow R.M."/>
            <person name="Kulakow P."/>
            <person name="Ferguson M.E."/>
            <person name="Rounsley S."/>
            <person name="Rokhsar D.S."/>
        </authorList>
    </citation>
    <scope>NUCLEOTIDE SEQUENCE [LARGE SCALE GENOMIC DNA]</scope>
    <source>
        <strain evidence="2">cv. AM560-2</strain>
    </source>
</reference>
<proteinExistence type="predicted"/>
<accession>A0ACB7GF72</accession>
<evidence type="ECO:0000313" key="2">
    <source>
        <dbReference type="Proteomes" id="UP000091857"/>
    </source>
</evidence>
<dbReference type="Proteomes" id="UP000091857">
    <property type="component" value="Chromosome 14"/>
</dbReference>
<dbReference type="EMBL" id="CM004400">
    <property type="protein sequence ID" value="KAG8638974.1"/>
    <property type="molecule type" value="Genomic_DNA"/>
</dbReference>
<evidence type="ECO:0000313" key="1">
    <source>
        <dbReference type="EMBL" id="KAG8638974.1"/>
    </source>
</evidence>
<organism evidence="1 2">
    <name type="scientific">Manihot esculenta</name>
    <name type="common">Cassava</name>
    <name type="synonym">Jatropha manihot</name>
    <dbReference type="NCBI Taxonomy" id="3983"/>
    <lineage>
        <taxon>Eukaryota</taxon>
        <taxon>Viridiplantae</taxon>
        <taxon>Streptophyta</taxon>
        <taxon>Embryophyta</taxon>
        <taxon>Tracheophyta</taxon>
        <taxon>Spermatophyta</taxon>
        <taxon>Magnoliopsida</taxon>
        <taxon>eudicotyledons</taxon>
        <taxon>Gunneridae</taxon>
        <taxon>Pentapetalae</taxon>
        <taxon>rosids</taxon>
        <taxon>fabids</taxon>
        <taxon>Malpighiales</taxon>
        <taxon>Euphorbiaceae</taxon>
        <taxon>Crotonoideae</taxon>
        <taxon>Manihoteae</taxon>
        <taxon>Manihot</taxon>
    </lineage>
</organism>
<comment type="caution">
    <text evidence="1">The sequence shown here is derived from an EMBL/GenBank/DDBJ whole genome shotgun (WGS) entry which is preliminary data.</text>
</comment>